<gene>
    <name evidence="1" type="ORF">CEW88_23630</name>
</gene>
<keyword evidence="1" id="KW-0614">Plasmid</keyword>
<name>A0A2U8HLM1_9RHOB</name>
<proteinExistence type="predicted"/>
<protein>
    <recommendedName>
        <fullName evidence="3">Glycosyltransferase 2-like domain-containing protein</fullName>
    </recommendedName>
</protein>
<dbReference type="Proteomes" id="UP000244915">
    <property type="component" value="Plasmid unnamed4"/>
</dbReference>
<evidence type="ECO:0000313" key="2">
    <source>
        <dbReference type="Proteomes" id="UP000244915"/>
    </source>
</evidence>
<sequence length="946" mass="103454">MADQHQIERQVPQRPREAELVLARLDAADADHVIAGARGQVGLPEKRRIAARPERRIDRVVDQAGALGRHLGAECRQRRALGLAEEDHVIAERQHLAHHGVIARGDLVVLAAGLQLAAQRGAGLRRQIRLLQGLPERHLAEIEVDRRENHPLARGPEIAQRRQSALGRPDVEEMHGLLGDLRGAFVEPGLCGPADLPQRLGAARHPHAGAAERAVLAAMQQQAHGGEGGVGFGHASLGCLFGRGMCQGSRRARAQRQAQGTGRRLWRGCRGTQGWRRGSGKAGAGRIARSKSIRRRAFRGRSRAGREHLLKRFLAAARIGQSPYFDRSWYVRRYLPGARPVFAALHYLREGAAAGFDPGPGFSTRGYLAAHPDVAAAGVNPLLHYERYGRAEGRELTPPLGPVARPEREGQQAAEMAVIVHAYHLEVFNELRRALEAFPEHADIYVSYPRGSKAHDEALIRANFPGAVPVAVDNLGQDVGAFLQVLERIDRRGYRVFCKLHSKMGDKLPAVWREMLLRGTVGSAARVAEFEAIFRDHPEVLLGGARELFLHGPSYLLGNAAALTGLLERAEVPPDVLESDWGFFGGTFCWLRAELVERLMACLGAGEFHPGPVQRDGQLAHAGERLPGLLAQAMGGQVALASCLDPEAPVTVLPGLPPEAPRRNIPMTELLGGLGTRWITPAVAAMAAGQAPGLGADRRYSPAARAAAPVGDYAILTPTGDRPEAFAQCLRMVATQSLQPREWIVVDDGARPLTEDIALPDWARYVRRAPGPQDPPHTLPCNVLAGLEHLSAERVLIFEDDDWYSPLYAEFLLPWLDSFDLVGLNLIRYYHLQGRAWKHGFQPAHTAFAQSGFRRGPASECLARVCRSENDELRRQGLVDRHWWHGFEGPKYLIQDHPALHLGLKGGSGRPGLASGHDRAEVDYIPDPEGAYLAGVLGPDRVYYEG</sequence>
<dbReference type="SUPFAM" id="SSF53448">
    <property type="entry name" value="Nucleotide-diphospho-sugar transferases"/>
    <property type="match status" value="1"/>
</dbReference>
<geneLocation type="plasmid" evidence="1 2">
    <name>unnamed4</name>
</geneLocation>
<evidence type="ECO:0000313" key="1">
    <source>
        <dbReference type="EMBL" id="AWI86787.1"/>
    </source>
</evidence>
<evidence type="ECO:0008006" key="3">
    <source>
        <dbReference type="Google" id="ProtNLM"/>
    </source>
</evidence>
<dbReference type="Gene3D" id="3.90.550.10">
    <property type="entry name" value="Spore Coat Polysaccharide Biosynthesis Protein SpsA, Chain A"/>
    <property type="match status" value="1"/>
</dbReference>
<dbReference type="KEGG" id="ypac:CEW88_23630"/>
<dbReference type="AlphaFoldDB" id="A0A2U8HLM1"/>
<reference evidence="1 2" key="1">
    <citation type="submission" date="2017-06" db="EMBL/GenBank/DDBJ databases">
        <title>Yangia sp. YSBP01 complete genome sequence.</title>
        <authorList>
            <person name="Woo J.-H."/>
            <person name="Kim H.-S."/>
        </authorList>
    </citation>
    <scope>NUCLEOTIDE SEQUENCE [LARGE SCALE GENOMIC DNA]</scope>
    <source>
        <strain evidence="1 2">YSBP01</strain>
        <plasmid evidence="1 2">unnamed4</plasmid>
    </source>
</reference>
<dbReference type="InterPro" id="IPR029044">
    <property type="entry name" value="Nucleotide-diphossugar_trans"/>
</dbReference>
<accession>A0A2U8HLM1</accession>
<organism evidence="1 2">
    <name type="scientific">Alloyangia pacifica</name>
    <dbReference type="NCBI Taxonomy" id="311180"/>
    <lineage>
        <taxon>Bacteria</taxon>
        <taxon>Pseudomonadati</taxon>
        <taxon>Pseudomonadota</taxon>
        <taxon>Alphaproteobacteria</taxon>
        <taxon>Rhodobacterales</taxon>
        <taxon>Roseobacteraceae</taxon>
        <taxon>Alloyangia</taxon>
    </lineage>
</organism>
<dbReference type="CDD" id="cd00761">
    <property type="entry name" value="Glyco_tranf_GTA_type"/>
    <property type="match status" value="1"/>
</dbReference>
<dbReference type="EMBL" id="CP022194">
    <property type="protein sequence ID" value="AWI86787.1"/>
    <property type="molecule type" value="Genomic_DNA"/>
</dbReference>